<dbReference type="FunFam" id="1.25.40.120:FF:000007">
    <property type="entry name" value="CaaX farnesyltransferase alpha subunit Ram2"/>
    <property type="match status" value="1"/>
</dbReference>
<evidence type="ECO:0000256" key="6">
    <source>
        <dbReference type="ARBA" id="ARBA00022679"/>
    </source>
</evidence>
<dbReference type="GO" id="GO:0005953">
    <property type="term" value="C:CAAX-protein geranylgeranyltransferase complex"/>
    <property type="evidence" value="ECO:0007669"/>
    <property type="project" value="TreeGrafter"/>
</dbReference>
<gene>
    <name evidence="14" type="ORF">ASPZODRAFT_71205</name>
</gene>
<keyword evidence="15" id="KW-1185">Reference proteome</keyword>
<evidence type="ECO:0000256" key="5">
    <source>
        <dbReference type="ARBA" id="ARBA00022602"/>
    </source>
</evidence>
<dbReference type="Pfam" id="PF01239">
    <property type="entry name" value="PPTA"/>
    <property type="match status" value="4"/>
</dbReference>
<keyword evidence="5" id="KW-0637">Prenyltransferase</keyword>
<evidence type="ECO:0000256" key="11">
    <source>
        <dbReference type="ARBA" id="ARBA00042436"/>
    </source>
</evidence>
<evidence type="ECO:0000256" key="12">
    <source>
        <dbReference type="ARBA" id="ARBA00043086"/>
    </source>
</evidence>
<evidence type="ECO:0000256" key="7">
    <source>
        <dbReference type="ARBA" id="ARBA00022737"/>
    </source>
</evidence>
<dbReference type="Gene3D" id="1.25.40.120">
    <property type="entry name" value="Protein prenylyltransferase"/>
    <property type="match status" value="1"/>
</dbReference>
<dbReference type="STRING" id="1073090.A0A1L9SBZ5"/>
<evidence type="ECO:0000256" key="10">
    <source>
        <dbReference type="ARBA" id="ARBA00041392"/>
    </source>
</evidence>
<dbReference type="EC" id="2.5.1.58" evidence="4"/>
<accession>A0A1L9SBZ5</accession>
<keyword evidence="8" id="KW-0460">Magnesium</keyword>
<evidence type="ECO:0000256" key="9">
    <source>
        <dbReference type="ARBA" id="ARBA00040965"/>
    </source>
</evidence>
<evidence type="ECO:0000256" key="1">
    <source>
        <dbReference type="ARBA" id="ARBA00001946"/>
    </source>
</evidence>
<dbReference type="VEuPathDB" id="FungiDB:ASPZODRAFT_71205"/>
<dbReference type="GO" id="GO:0004662">
    <property type="term" value="F:CAAX-protein geranylgeranyltransferase activity"/>
    <property type="evidence" value="ECO:0007669"/>
    <property type="project" value="UniProtKB-EC"/>
</dbReference>
<evidence type="ECO:0000256" key="8">
    <source>
        <dbReference type="ARBA" id="ARBA00022842"/>
    </source>
</evidence>
<organism evidence="14 15">
    <name type="scientific">Penicilliopsis zonata CBS 506.65</name>
    <dbReference type="NCBI Taxonomy" id="1073090"/>
    <lineage>
        <taxon>Eukaryota</taxon>
        <taxon>Fungi</taxon>
        <taxon>Dikarya</taxon>
        <taxon>Ascomycota</taxon>
        <taxon>Pezizomycotina</taxon>
        <taxon>Eurotiomycetes</taxon>
        <taxon>Eurotiomycetidae</taxon>
        <taxon>Eurotiales</taxon>
        <taxon>Aspergillaceae</taxon>
        <taxon>Penicilliopsis</taxon>
    </lineage>
</organism>
<dbReference type="PROSITE" id="PS51147">
    <property type="entry name" value="PFTA"/>
    <property type="match status" value="5"/>
</dbReference>
<proteinExistence type="inferred from homology"/>
<sequence>MTGKYASDPEWASIEPIPLNDGSDSGALPLATIAYTDDYIEATSYLRAVMAANEMSDRALKLTEDIISMNPAHYTVWIYRAKILFALKKDLKEEFEWLNRVSLKYLKNYQIWQHREVIVSCRDQFPTLPDRELDFLMEMFAQDSKNYHVWKYRHWLVRHFKLWDLPREIEDVEALLKADVRNNSAWNHRFVLRFGPRGDDEPDAGMPNGGAMGADKGRLAVADEDVIDAELQYAQAKILLAPENRSPWSYARGVLRAAGRPLSEWKDFASKFVTEKKKHDAEDGEDEIEVEVKSSHAVEWLADVLAEQVSGSETDKSEAVKMLTLLKEKYDPIRKNYWDYRIKMLDSFAVPYGVSASA</sequence>
<reference evidence="15" key="1">
    <citation type="journal article" date="2017" name="Genome Biol.">
        <title>Comparative genomics reveals high biological diversity and specific adaptations in the industrially and medically important fungal genus Aspergillus.</title>
        <authorList>
            <person name="de Vries R.P."/>
            <person name="Riley R."/>
            <person name="Wiebenga A."/>
            <person name="Aguilar-Osorio G."/>
            <person name="Amillis S."/>
            <person name="Uchima C.A."/>
            <person name="Anderluh G."/>
            <person name="Asadollahi M."/>
            <person name="Askin M."/>
            <person name="Barry K."/>
            <person name="Battaglia E."/>
            <person name="Bayram O."/>
            <person name="Benocci T."/>
            <person name="Braus-Stromeyer S.A."/>
            <person name="Caldana C."/>
            <person name="Canovas D."/>
            <person name="Cerqueira G.C."/>
            <person name="Chen F."/>
            <person name="Chen W."/>
            <person name="Choi C."/>
            <person name="Clum A."/>
            <person name="Dos Santos R.A."/>
            <person name="Damasio A.R."/>
            <person name="Diallinas G."/>
            <person name="Emri T."/>
            <person name="Fekete E."/>
            <person name="Flipphi M."/>
            <person name="Freyberg S."/>
            <person name="Gallo A."/>
            <person name="Gournas C."/>
            <person name="Habgood R."/>
            <person name="Hainaut M."/>
            <person name="Harispe M.L."/>
            <person name="Henrissat B."/>
            <person name="Hilden K.S."/>
            <person name="Hope R."/>
            <person name="Hossain A."/>
            <person name="Karabika E."/>
            <person name="Karaffa L."/>
            <person name="Karanyi Z."/>
            <person name="Krasevec N."/>
            <person name="Kuo A."/>
            <person name="Kusch H."/>
            <person name="LaButti K."/>
            <person name="Lagendijk E.L."/>
            <person name="Lapidus A."/>
            <person name="Levasseur A."/>
            <person name="Lindquist E."/>
            <person name="Lipzen A."/>
            <person name="Logrieco A.F."/>
            <person name="MacCabe A."/>
            <person name="Maekelae M.R."/>
            <person name="Malavazi I."/>
            <person name="Melin P."/>
            <person name="Meyer V."/>
            <person name="Mielnichuk N."/>
            <person name="Miskei M."/>
            <person name="Molnar A.P."/>
            <person name="Mule G."/>
            <person name="Ngan C.Y."/>
            <person name="Orejas M."/>
            <person name="Orosz E."/>
            <person name="Ouedraogo J.P."/>
            <person name="Overkamp K.M."/>
            <person name="Park H.-S."/>
            <person name="Perrone G."/>
            <person name="Piumi F."/>
            <person name="Punt P.J."/>
            <person name="Ram A.F."/>
            <person name="Ramon A."/>
            <person name="Rauscher S."/>
            <person name="Record E."/>
            <person name="Riano-Pachon D.M."/>
            <person name="Robert V."/>
            <person name="Roehrig J."/>
            <person name="Ruller R."/>
            <person name="Salamov A."/>
            <person name="Salih N.S."/>
            <person name="Samson R.A."/>
            <person name="Sandor E."/>
            <person name="Sanguinetti M."/>
            <person name="Schuetze T."/>
            <person name="Sepcic K."/>
            <person name="Shelest E."/>
            <person name="Sherlock G."/>
            <person name="Sophianopoulou V."/>
            <person name="Squina F.M."/>
            <person name="Sun H."/>
            <person name="Susca A."/>
            <person name="Todd R.B."/>
            <person name="Tsang A."/>
            <person name="Unkles S.E."/>
            <person name="van de Wiele N."/>
            <person name="van Rossen-Uffink D."/>
            <person name="Oliveira J.V."/>
            <person name="Vesth T.C."/>
            <person name="Visser J."/>
            <person name="Yu J.-H."/>
            <person name="Zhou M."/>
            <person name="Andersen M.R."/>
            <person name="Archer D.B."/>
            <person name="Baker S.E."/>
            <person name="Benoit I."/>
            <person name="Brakhage A.A."/>
            <person name="Braus G.H."/>
            <person name="Fischer R."/>
            <person name="Frisvad J.C."/>
            <person name="Goldman G.H."/>
            <person name="Houbraken J."/>
            <person name="Oakley B."/>
            <person name="Pocsi I."/>
            <person name="Scazzocchio C."/>
            <person name="Seiboth B."/>
            <person name="vanKuyk P.A."/>
            <person name="Wortman J."/>
            <person name="Dyer P.S."/>
            <person name="Grigoriev I.V."/>
        </authorList>
    </citation>
    <scope>NUCLEOTIDE SEQUENCE [LARGE SCALE GENOMIC DNA]</scope>
    <source>
        <strain evidence="15">CBS 506.65</strain>
    </source>
</reference>
<dbReference type="InterPro" id="IPR002088">
    <property type="entry name" value="Prenyl_trans_a"/>
</dbReference>
<evidence type="ECO:0000256" key="13">
    <source>
        <dbReference type="ARBA" id="ARBA00043219"/>
    </source>
</evidence>
<name>A0A1L9SBZ5_9EURO</name>
<dbReference type="Proteomes" id="UP000184188">
    <property type="component" value="Unassembled WGS sequence"/>
</dbReference>
<evidence type="ECO:0000313" key="14">
    <source>
        <dbReference type="EMBL" id="OJJ44648.1"/>
    </source>
</evidence>
<dbReference type="GO" id="GO:0004660">
    <property type="term" value="F:protein farnesyltransferase activity"/>
    <property type="evidence" value="ECO:0007669"/>
    <property type="project" value="UniProtKB-EC"/>
</dbReference>
<protein>
    <recommendedName>
        <fullName evidence="9">Protein farnesyltransferase/geranylgeranyltransferase type-1 subunit alpha</fullName>
        <ecNumber evidence="4">2.5.1.58</ecNumber>
        <ecNumber evidence="3">2.5.1.59</ecNumber>
    </recommendedName>
    <alternativeName>
        <fullName evidence="12">CAAX farnesyltransferase subunit alpha</fullName>
    </alternativeName>
    <alternativeName>
        <fullName evidence="11">FTase-alpha</fullName>
    </alternativeName>
    <alternativeName>
        <fullName evidence="10">Ras proteins prenyltransferase subunit alpha</fullName>
    </alternativeName>
    <alternativeName>
        <fullName evidence="13">Type I protein geranyl-geranyltransferase subunit alpha</fullName>
    </alternativeName>
</protein>
<evidence type="ECO:0000313" key="15">
    <source>
        <dbReference type="Proteomes" id="UP000184188"/>
    </source>
</evidence>
<comment type="cofactor">
    <cofactor evidence="1">
        <name>Mg(2+)</name>
        <dbReference type="ChEBI" id="CHEBI:18420"/>
    </cofactor>
</comment>
<dbReference type="PANTHER" id="PTHR11129:SF1">
    <property type="entry name" value="PROTEIN FARNESYLTRANSFERASE_GERANYLGERANYLTRANSFERASE TYPE-1 SUBUNIT ALPHA"/>
    <property type="match status" value="1"/>
</dbReference>
<comment type="similarity">
    <text evidence="2">Belongs to the protein prenyltransferase subunit alpha family.</text>
</comment>
<keyword evidence="7" id="KW-0677">Repeat</keyword>
<dbReference type="EC" id="2.5.1.59" evidence="3"/>
<keyword evidence="6" id="KW-0808">Transferase</keyword>
<dbReference type="SUPFAM" id="SSF48439">
    <property type="entry name" value="Protein prenylyltransferase"/>
    <property type="match status" value="1"/>
</dbReference>
<dbReference type="OrthoDB" id="272289at2759"/>
<dbReference type="EMBL" id="KV878347">
    <property type="protein sequence ID" value="OJJ44648.1"/>
    <property type="molecule type" value="Genomic_DNA"/>
</dbReference>
<dbReference type="AlphaFoldDB" id="A0A1L9SBZ5"/>
<dbReference type="PANTHER" id="PTHR11129">
    <property type="entry name" value="PROTEIN FARNESYLTRANSFERASE ALPHA SUBUNIT/RAB GERANYLGERANYL TRANSFERASE ALPHA SUBUNIT"/>
    <property type="match status" value="1"/>
</dbReference>
<evidence type="ECO:0000256" key="2">
    <source>
        <dbReference type="ARBA" id="ARBA00006734"/>
    </source>
</evidence>
<evidence type="ECO:0000256" key="3">
    <source>
        <dbReference type="ARBA" id="ARBA00012700"/>
    </source>
</evidence>
<dbReference type="GO" id="GO:0005965">
    <property type="term" value="C:protein farnesyltransferase complex"/>
    <property type="evidence" value="ECO:0007669"/>
    <property type="project" value="TreeGrafter"/>
</dbReference>
<dbReference type="GeneID" id="34616194"/>
<evidence type="ECO:0000256" key="4">
    <source>
        <dbReference type="ARBA" id="ARBA00012702"/>
    </source>
</evidence>
<dbReference type="RefSeq" id="XP_022579158.1">
    <property type="nucleotide sequence ID" value="XM_022729730.1"/>
</dbReference>